<feature type="compositionally biased region" description="Polar residues" evidence="1">
    <location>
        <begin position="172"/>
        <end position="192"/>
    </location>
</feature>
<sequence length="332" mass="37357">MDDFNTTQEVVSHICVIRAYITVKTYGSQLEGRITKVMVVPPDSSEWETAPQLQDLGKQIKAHLYGPYANEVRRAIPGKLLESVSHSMSRMESDRIRNQRSNNSINSQHPDDRTRSPRLKQTSARVISTKVGLEPKKETLVKSENLEDGIVPGNHFDDLVDDNEEVDDESYQQDPSQVTDSLASQKRPSSPSIAFRDDNTMTIKNLKNISLTIDNIIYRVNAKVLGVVPEAKHICVKSFAVNADGTPEAQDPYVRPFKVIISDGETLDIHFDGKQLLEMVKVSVEELYAIPTMLEGLLEGIFGKVRHFRLFKKRIPLNGNVSIVVWTCKDLL</sequence>
<evidence type="ECO:0000313" key="3">
    <source>
        <dbReference type="Proteomes" id="UP000000707"/>
    </source>
</evidence>
<name>G3BB71_CANTC</name>
<evidence type="ECO:0000256" key="1">
    <source>
        <dbReference type="SAM" id="MobiDB-lite"/>
    </source>
</evidence>
<feature type="region of interest" description="Disordered" evidence="1">
    <location>
        <begin position="86"/>
        <end position="131"/>
    </location>
</feature>
<dbReference type="GeneID" id="18249878"/>
<dbReference type="KEGG" id="cten:18249878"/>
<feature type="compositionally biased region" description="Low complexity" evidence="1">
    <location>
        <begin position="99"/>
        <end position="108"/>
    </location>
</feature>
<dbReference type="EMBL" id="GL996527">
    <property type="protein sequence ID" value="EGV61501.1"/>
    <property type="molecule type" value="Genomic_DNA"/>
</dbReference>
<protein>
    <submittedName>
        <fullName evidence="2">Uncharacterized protein</fullName>
    </submittedName>
</protein>
<dbReference type="AlphaFoldDB" id="G3BB71"/>
<organism evidence="3">
    <name type="scientific">Candida tenuis (strain ATCC 10573 / BCRC 21748 / CBS 615 / JCM 9827 / NBRC 10315 / NRRL Y-1498 / VKM Y-70)</name>
    <name type="common">Yeast</name>
    <name type="synonym">Yamadazyma tenuis</name>
    <dbReference type="NCBI Taxonomy" id="590646"/>
    <lineage>
        <taxon>Eukaryota</taxon>
        <taxon>Fungi</taxon>
        <taxon>Dikarya</taxon>
        <taxon>Ascomycota</taxon>
        <taxon>Saccharomycotina</taxon>
        <taxon>Pichiomycetes</taxon>
        <taxon>Debaryomycetaceae</taxon>
        <taxon>Yamadazyma</taxon>
    </lineage>
</organism>
<dbReference type="HOGENOM" id="CLU_836777_0_0_1"/>
<proteinExistence type="predicted"/>
<dbReference type="Proteomes" id="UP000000707">
    <property type="component" value="Unassembled WGS sequence"/>
</dbReference>
<feature type="compositionally biased region" description="Acidic residues" evidence="1">
    <location>
        <begin position="159"/>
        <end position="171"/>
    </location>
</feature>
<evidence type="ECO:0000313" key="2">
    <source>
        <dbReference type="EMBL" id="EGV61501.1"/>
    </source>
</evidence>
<accession>G3BB71</accession>
<keyword evidence="3" id="KW-1185">Reference proteome</keyword>
<gene>
    <name evidence="2" type="ORF">CANTEDRAFT_135451</name>
</gene>
<feature type="region of interest" description="Disordered" evidence="1">
    <location>
        <begin position="143"/>
        <end position="196"/>
    </location>
</feature>
<reference evidence="2 3" key="1">
    <citation type="journal article" date="2011" name="Proc. Natl. Acad. Sci. U.S.A.">
        <title>Comparative genomics of xylose-fermenting fungi for enhanced biofuel production.</title>
        <authorList>
            <person name="Wohlbach D.J."/>
            <person name="Kuo A."/>
            <person name="Sato T.K."/>
            <person name="Potts K.M."/>
            <person name="Salamov A.A."/>
            <person name="LaButti K.M."/>
            <person name="Sun H."/>
            <person name="Clum A."/>
            <person name="Pangilinan J.L."/>
            <person name="Lindquist E.A."/>
            <person name="Lucas S."/>
            <person name="Lapidus A."/>
            <person name="Jin M."/>
            <person name="Gunawan C."/>
            <person name="Balan V."/>
            <person name="Dale B.E."/>
            <person name="Jeffries T.W."/>
            <person name="Zinkel R."/>
            <person name="Barry K.W."/>
            <person name="Grigoriev I.V."/>
            <person name="Gasch A.P."/>
        </authorList>
    </citation>
    <scope>NUCLEOTIDE SEQUENCE [LARGE SCALE GENOMIC DNA]</scope>
    <source>
        <strain evidence="3">ATCC 10573 / BCRC 21748 / CBS 615 / JCM 9827 / NBRC 10315 / NRRL Y-1498 / VKM Y-70</strain>
    </source>
</reference>